<dbReference type="GO" id="GO:0030042">
    <property type="term" value="P:actin filament depolymerization"/>
    <property type="evidence" value="ECO:0007669"/>
    <property type="project" value="TreeGrafter"/>
</dbReference>
<proteinExistence type="predicted"/>
<dbReference type="PROSITE" id="PS50294">
    <property type="entry name" value="WD_REPEATS_REGION"/>
    <property type="match status" value="3"/>
</dbReference>
<dbReference type="InterPro" id="IPR024977">
    <property type="entry name" value="Apc4-like_WD40_dom"/>
</dbReference>
<evidence type="ECO:0000256" key="1">
    <source>
        <dbReference type="ARBA" id="ARBA00022574"/>
    </source>
</evidence>
<reference evidence="5 6" key="1">
    <citation type="submission" date="2019-03" db="EMBL/GenBank/DDBJ databases">
        <title>Sequencing 25 genomes of Wallemia mellicola.</title>
        <authorList>
            <person name="Gostincar C."/>
        </authorList>
    </citation>
    <scope>NUCLEOTIDE SEQUENCE [LARGE SCALE GENOMIC DNA]</scope>
    <source>
        <strain evidence="5 6">EXF-1262</strain>
    </source>
</reference>
<dbReference type="FunFam" id="2.130.10.10:FF:000102">
    <property type="entry name" value="Actin-interacting protein 1"/>
    <property type="match status" value="1"/>
</dbReference>
<dbReference type="SUPFAM" id="SSF50978">
    <property type="entry name" value="WD40 repeat-like"/>
    <property type="match status" value="1"/>
</dbReference>
<protein>
    <submittedName>
        <fullName evidence="5">WD40 repeat-like protein</fullName>
    </submittedName>
</protein>
<feature type="repeat" description="WD" evidence="3">
    <location>
        <begin position="187"/>
        <end position="228"/>
    </location>
</feature>
<name>A0A4T0LQ47_9BASI</name>
<organism evidence="5 6">
    <name type="scientific">Wallemia mellicola</name>
    <dbReference type="NCBI Taxonomy" id="1708541"/>
    <lineage>
        <taxon>Eukaryota</taxon>
        <taxon>Fungi</taxon>
        <taxon>Dikarya</taxon>
        <taxon>Basidiomycota</taxon>
        <taxon>Wallemiomycotina</taxon>
        <taxon>Wallemiomycetes</taxon>
        <taxon>Wallemiales</taxon>
        <taxon>Wallemiaceae</taxon>
        <taxon>Wallemia</taxon>
    </lineage>
</organism>
<evidence type="ECO:0000259" key="4">
    <source>
        <dbReference type="Pfam" id="PF12894"/>
    </source>
</evidence>
<evidence type="ECO:0000313" key="6">
    <source>
        <dbReference type="Proteomes" id="UP000307169"/>
    </source>
</evidence>
<feature type="domain" description="Anaphase-promoting complex subunit 4-like WD40" evidence="4">
    <location>
        <begin position="458"/>
        <end position="543"/>
    </location>
</feature>
<feature type="repeat" description="WD" evidence="3">
    <location>
        <begin position="230"/>
        <end position="271"/>
    </location>
</feature>
<dbReference type="InterPro" id="IPR001680">
    <property type="entry name" value="WD40_rpt"/>
</dbReference>
<dbReference type="Pfam" id="PF12894">
    <property type="entry name" value="ANAPC4_WD40"/>
    <property type="match status" value="1"/>
</dbReference>
<feature type="repeat" description="WD" evidence="3">
    <location>
        <begin position="54"/>
        <end position="95"/>
    </location>
</feature>
<dbReference type="Gene3D" id="2.130.10.10">
    <property type="entry name" value="YVTN repeat-like/Quinoprotein amine dehydrogenase"/>
    <property type="match status" value="2"/>
</dbReference>
<comment type="caution">
    <text evidence="5">The sequence shown here is derived from an EMBL/GenBank/DDBJ whole genome shotgun (WGS) entry which is preliminary data.</text>
</comment>
<sequence length="611" mass="65645">MSISLKDTHPINPYSERGSATKLAVDAKGEKLVYANGRSVIIRDLKNPSKSFVYQGHIQPVTVARISPSGFYCASGDVTGTVRVWDIVGEDKVLKSEVKVTSGRINDLDWDGDSQRIIAIGEGRDSFGRAFMMDSGTNCGEITGHSKRQPGNAVAVRNKRPFRAVTASDDSTLVFYHGTPYKFVKTIKKHTKFVQDVRFSPDDSKFVSVGSDGSLFVFDASSGDIIHESLKAHSGSIYGVAWASDSSKFVTTSADRHVKVWCANTYNELLSYEIGQGIDNQQVGVVWPANSEKVISLGVNGTLNEIDVSNKDSITKGEIHGATRAITAFAQTESSLISGSFDGNLRSFTKEGGECKPIEGGSGKSVTKLFTKGISKDIGALMVGFDDKLRAVDTALSNTTTLSVPLSAFAKGLAADENYALVTCINDTIDIVEYKQGGEAPKKSTTVKYTPSAITLDKDLVAVGDETGKVHLLEFTNGVLGKETKTLERGRSEITAISFSPSGEFIAVGENNGKITVYDRAGEVKTSSWAFHTARITSIEWTADSQVAMTTSLDTNIYFYSIEKPSRNISIKNVAAGGLIGGVWTSDAKSIAVAGADGNIRTYDVDLKDLK</sequence>
<dbReference type="GO" id="GO:0030864">
    <property type="term" value="C:cortical actin cytoskeleton"/>
    <property type="evidence" value="ECO:0007669"/>
    <property type="project" value="TreeGrafter"/>
</dbReference>
<dbReference type="SUPFAM" id="SSF101898">
    <property type="entry name" value="NHL repeat"/>
    <property type="match status" value="1"/>
</dbReference>
<evidence type="ECO:0000313" key="5">
    <source>
        <dbReference type="EMBL" id="TIC03102.1"/>
    </source>
</evidence>
<dbReference type="Proteomes" id="UP000307169">
    <property type="component" value="Unassembled WGS sequence"/>
</dbReference>
<dbReference type="PROSITE" id="PS50082">
    <property type="entry name" value="WD_REPEATS_2"/>
    <property type="match status" value="4"/>
</dbReference>
<dbReference type="AlphaFoldDB" id="A0A4T0LQ47"/>
<evidence type="ECO:0000256" key="3">
    <source>
        <dbReference type="PROSITE-ProRule" id="PRU00221"/>
    </source>
</evidence>
<dbReference type="SMART" id="SM00320">
    <property type="entry name" value="WD40"/>
    <property type="match status" value="8"/>
</dbReference>
<dbReference type="InterPro" id="IPR015943">
    <property type="entry name" value="WD40/YVTN_repeat-like_dom_sf"/>
</dbReference>
<dbReference type="GO" id="GO:0051015">
    <property type="term" value="F:actin filament binding"/>
    <property type="evidence" value="ECO:0007669"/>
    <property type="project" value="TreeGrafter"/>
</dbReference>
<keyword evidence="2" id="KW-0677">Repeat</keyword>
<dbReference type="EMBL" id="SPRH01000008">
    <property type="protein sequence ID" value="TIC03102.1"/>
    <property type="molecule type" value="Genomic_DNA"/>
</dbReference>
<evidence type="ECO:0000256" key="2">
    <source>
        <dbReference type="ARBA" id="ARBA00022737"/>
    </source>
</evidence>
<dbReference type="Pfam" id="PF00400">
    <property type="entry name" value="WD40"/>
    <property type="match status" value="3"/>
</dbReference>
<feature type="repeat" description="WD" evidence="3">
    <location>
        <begin position="487"/>
        <end position="519"/>
    </location>
</feature>
<dbReference type="InterPro" id="IPR036322">
    <property type="entry name" value="WD40_repeat_dom_sf"/>
</dbReference>
<gene>
    <name evidence="5" type="ORF">E3Q17_01063</name>
</gene>
<accession>A0A4T0LQ47</accession>
<dbReference type="PANTHER" id="PTHR19856:SF0">
    <property type="entry name" value="WD REPEAT-CONTAINING PROTEIN 1"/>
    <property type="match status" value="1"/>
</dbReference>
<dbReference type="PANTHER" id="PTHR19856">
    <property type="entry name" value="WD-REPEATCONTAINING PROTEIN WDR1"/>
    <property type="match status" value="1"/>
</dbReference>
<keyword evidence="1 3" id="KW-0853">WD repeat</keyword>